<sequence>MAKEALENDMSVVICLWSTGEARSADEMKDRDNKQTEQLLSSMHLSVKHLLDNHFPTCDKRGKPIEDLQQSLSELKARVARFEQDKLFPRNVLDSLIDELGGPPKAAELSGRQKRLERRGTKFEYVERNTGLEAVPADRVNLTEQAYFQTNRKRVAIITEAASAGISLHAEKGRSGSSAPKKRLMIPIEVFWSAEKALQQLGRCHRSNQLHPPIIHFLVTPFGGERRFISTVARRVKSMGAITTGDSRAGGVGAKSEDLLSYDVYSTHGYQAVVDINRYLNGENVGVPFLAGGGNREAKETFIEEARSALDGVGMIERIFNEKKDDKLMDAFLNKLMMLRPSLQQHIFDLFTMIHDARVELSRVNGEHDQGVKSIGRRDRTSVAHTEVIYTDPTTGMATQYFCLRVDHGVPWQEAIQIHDARTHSGSASAAAAASAVEGFYRTTNNQQQQQQTYALAIERKTALTSRGELWYQLLFPDRPMAKTQTDGATPINRVALSSSGYVRVADMAEAERGWTEQYDSSADDTQTRVGQRCSSGSRRFEYVHLLSGNVLSLWSMIEAAARAQQADQTSTTTTSSSADDNSAARLRVVRAHVSGHSGHSSTTTVVLGVRIESEMQVEVIRMALQACSNTPQNNSGQVVVRWADVMNNRPVITAATETVVALFKRPDGSTDFDKVLSTSALHHSLSSMAPHGPTYFPTDIHGCWTALRFLEMLCRRKTISTAPPPQQPPAAATAAAAALSHSNTTTTRGAERQWRIHPDIDKPKAEPQRPHNQQQQQGGVGGRGRGRPILSCRGTTAGNNNKKK</sequence>
<evidence type="ECO:0000256" key="2">
    <source>
        <dbReference type="SAM" id="MobiDB-lite"/>
    </source>
</evidence>
<protein>
    <recommendedName>
        <fullName evidence="3">Strawberry notch helicase C domain-containing protein</fullName>
    </recommendedName>
</protein>
<accession>A0A0G4EFT5</accession>
<dbReference type="InterPro" id="IPR027417">
    <property type="entry name" value="P-loop_NTPase"/>
</dbReference>
<evidence type="ECO:0000256" key="1">
    <source>
        <dbReference type="ARBA" id="ARBA00006992"/>
    </source>
</evidence>
<dbReference type="AlphaFoldDB" id="A0A0G4EFT5"/>
<dbReference type="PANTHER" id="PTHR12706:SF30">
    <property type="entry name" value="PROTEIN STRAWBERRY NOTCH-RELATED"/>
    <property type="match status" value="1"/>
</dbReference>
<dbReference type="Pfam" id="PF13871">
    <property type="entry name" value="Helicase_C_4"/>
    <property type="match status" value="1"/>
</dbReference>
<dbReference type="GO" id="GO:0006355">
    <property type="term" value="P:regulation of DNA-templated transcription"/>
    <property type="evidence" value="ECO:0007669"/>
    <property type="project" value="InterPro"/>
</dbReference>
<reference evidence="4 5" key="1">
    <citation type="submission" date="2014-11" db="EMBL/GenBank/DDBJ databases">
        <authorList>
            <person name="Zhu J."/>
            <person name="Qi W."/>
            <person name="Song R."/>
        </authorList>
    </citation>
    <scope>NUCLEOTIDE SEQUENCE [LARGE SCALE GENOMIC DNA]</scope>
</reference>
<feature type="compositionally biased region" description="Polar residues" evidence="2">
    <location>
        <begin position="794"/>
        <end position="805"/>
    </location>
</feature>
<evidence type="ECO:0000259" key="3">
    <source>
        <dbReference type="Pfam" id="PF13871"/>
    </source>
</evidence>
<dbReference type="SUPFAM" id="SSF52540">
    <property type="entry name" value="P-loop containing nucleoside triphosphate hydrolases"/>
    <property type="match status" value="1"/>
</dbReference>
<name>A0A0G4EFT5_VITBC</name>
<feature type="compositionally biased region" description="Low complexity" evidence="2">
    <location>
        <begin position="730"/>
        <end position="739"/>
    </location>
</feature>
<dbReference type="PANTHER" id="PTHR12706">
    <property type="entry name" value="STRAWBERRY NOTCH-RELATED"/>
    <property type="match status" value="1"/>
</dbReference>
<dbReference type="VEuPathDB" id="CryptoDB:Vbra_2008"/>
<comment type="similarity">
    <text evidence="1">Belongs to the SBNO family.</text>
</comment>
<dbReference type="InParanoid" id="A0A0G4EFT5"/>
<organism evidence="4 5">
    <name type="scientific">Vitrella brassicaformis (strain CCMP3155)</name>
    <dbReference type="NCBI Taxonomy" id="1169540"/>
    <lineage>
        <taxon>Eukaryota</taxon>
        <taxon>Sar</taxon>
        <taxon>Alveolata</taxon>
        <taxon>Colpodellida</taxon>
        <taxon>Vitrellaceae</taxon>
        <taxon>Vitrella</taxon>
    </lineage>
</organism>
<dbReference type="OrthoDB" id="421838at2759"/>
<dbReference type="GO" id="GO:0031490">
    <property type="term" value="F:chromatin DNA binding"/>
    <property type="evidence" value="ECO:0007669"/>
    <property type="project" value="TreeGrafter"/>
</dbReference>
<dbReference type="GO" id="GO:0005634">
    <property type="term" value="C:nucleus"/>
    <property type="evidence" value="ECO:0007669"/>
    <property type="project" value="TreeGrafter"/>
</dbReference>
<feature type="domain" description="Strawberry notch helicase C" evidence="3">
    <location>
        <begin position="91"/>
        <end position="373"/>
    </location>
</feature>
<feature type="region of interest" description="Disordered" evidence="2">
    <location>
        <begin position="721"/>
        <end position="805"/>
    </location>
</feature>
<dbReference type="InterPro" id="IPR026937">
    <property type="entry name" value="SBNO_Helicase_C_dom"/>
</dbReference>
<evidence type="ECO:0000313" key="4">
    <source>
        <dbReference type="EMBL" id="CEL94342.1"/>
    </source>
</evidence>
<dbReference type="Proteomes" id="UP000041254">
    <property type="component" value="Unassembled WGS sequence"/>
</dbReference>
<dbReference type="EMBL" id="CDMY01000217">
    <property type="protein sequence ID" value="CEL94342.1"/>
    <property type="molecule type" value="Genomic_DNA"/>
</dbReference>
<dbReference type="GO" id="GO:0042393">
    <property type="term" value="F:histone binding"/>
    <property type="evidence" value="ECO:0007669"/>
    <property type="project" value="TreeGrafter"/>
</dbReference>
<gene>
    <name evidence="4" type="ORF">Vbra_2008</name>
</gene>
<dbReference type="InterPro" id="IPR026741">
    <property type="entry name" value="SNO"/>
</dbReference>
<feature type="compositionally biased region" description="Basic and acidic residues" evidence="2">
    <location>
        <begin position="750"/>
        <end position="770"/>
    </location>
</feature>
<dbReference type="PhylomeDB" id="A0A0G4EFT5"/>
<evidence type="ECO:0000313" key="5">
    <source>
        <dbReference type="Proteomes" id="UP000041254"/>
    </source>
</evidence>
<keyword evidence="5" id="KW-1185">Reference proteome</keyword>
<proteinExistence type="inferred from homology"/>